<comment type="similarity">
    <text evidence="1">Belongs to the ABC transporter superfamily.</text>
</comment>
<dbReference type="GO" id="GO:0015423">
    <property type="term" value="F:ABC-type maltose transporter activity"/>
    <property type="evidence" value="ECO:0007669"/>
    <property type="project" value="TreeGrafter"/>
</dbReference>
<dbReference type="InterPro" id="IPR027417">
    <property type="entry name" value="P-loop_NTPase"/>
</dbReference>
<keyword evidence="7" id="KW-0472">Membrane</keyword>
<dbReference type="GO" id="GO:0055052">
    <property type="term" value="C:ATP-binding cassette (ABC) transporter complex, substrate-binding subunit-containing"/>
    <property type="evidence" value="ECO:0007669"/>
    <property type="project" value="TreeGrafter"/>
</dbReference>
<dbReference type="CDD" id="cd03301">
    <property type="entry name" value="ABC_MalK_N"/>
    <property type="match status" value="1"/>
</dbReference>
<dbReference type="PROSITE" id="PS00211">
    <property type="entry name" value="ABC_TRANSPORTER_1"/>
    <property type="match status" value="1"/>
</dbReference>
<sequence>MANLKLTDVEKTYGGTVQVLRDINLDIEKGELIVFVGPSGCGKSTLLRMIAGLEKITGGELQIDGQVVNDVPPSERGIAMVFQSYALYPHMTVRDNMAFALKIAGDSKEEIDRKVNAAAEKLQLENFLDRLPKALSGGQRQRVAIGRSIVRDPKVYLFDEPLSNLDASLRVATRIQIAQLKEEMPESTMIYVTHDQVEAMTLASRIVVLAGGGVAQVGSPLQLYERPNSTFVAKFIGSPAMNLLGGKIVGTGEVTTLEMNEGGGTITSNYPSNPEDMGAVVEVGIRPEDMVETNADDFAFQAKVEITEALGEVTLLYFERAHPDHEPVIGKLAGIHKSLRGTSVKLNATPDKVHVFKDGVSLLYRDEDVFLPGVQPH</sequence>
<evidence type="ECO:0000256" key="7">
    <source>
        <dbReference type="ARBA" id="ARBA00023136"/>
    </source>
</evidence>
<dbReference type="RefSeq" id="WP_257891598.1">
    <property type="nucleotide sequence ID" value="NZ_JAIMBW010000001.1"/>
</dbReference>
<protein>
    <submittedName>
        <fullName evidence="9">Sn-glycerol-3-phosphate ABC transporter ATP-binding protein UgpC</fullName>
    </submittedName>
</protein>
<dbReference type="InterPro" id="IPR012340">
    <property type="entry name" value="NA-bd_OB-fold"/>
</dbReference>
<reference evidence="9 10" key="1">
    <citation type="submission" date="2021-07" db="EMBL/GenBank/DDBJ databases">
        <title>Karlodiniumbacter phycospheric gen. nov., sp. nov., a phycosphere bacterium isolated from karlodinium veneficum.</title>
        <authorList>
            <person name="Peng Y."/>
            <person name="Jiang L."/>
            <person name="Lee J."/>
        </authorList>
    </citation>
    <scope>NUCLEOTIDE SEQUENCE</scope>
    <source>
        <strain evidence="9 10">N5</strain>
    </source>
</reference>
<dbReference type="GO" id="GO:0016887">
    <property type="term" value="F:ATP hydrolysis activity"/>
    <property type="evidence" value="ECO:0007669"/>
    <property type="project" value="InterPro"/>
</dbReference>
<dbReference type="PROSITE" id="PS50893">
    <property type="entry name" value="ABC_TRANSPORTER_2"/>
    <property type="match status" value="1"/>
</dbReference>
<evidence type="ECO:0000256" key="4">
    <source>
        <dbReference type="ARBA" id="ARBA00022519"/>
    </source>
</evidence>
<name>A0A975TWM4_9RHOB</name>
<keyword evidence="2" id="KW-0813">Transport</keyword>
<dbReference type="SMART" id="SM00382">
    <property type="entry name" value="AAA"/>
    <property type="match status" value="1"/>
</dbReference>
<dbReference type="InterPro" id="IPR008995">
    <property type="entry name" value="Mo/tungstate-bd_C_term_dom"/>
</dbReference>
<keyword evidence="5" id="KW-0547">Nucleotide-binding</keyword>
<dbReference type="InterPro" id="IPR040582">
    <property type="entry name" value="OB_MalK-like"/>
</dbReference>
<dbReference type="Gene3D" id="3.40.50.300">
    <property type="entry name" value="P-loop containing nucleotide triphosphate hydrolases"/>
    <property type="match status" value="1"/>
</dbReference>
<evidence type="ECO:0000313" key="9">
    <source>
        <dbReference type="EMBL" id="QXL88532.1"/>
    </source>
</evidence>
<dbReference type="EMBL" id="JAIMBW010000001">
    <property type="protein sequence ID" value="MBY4891753.1"/>
    <property type="molecule type" value="Genomic_DNA"/>
</dbReference>
<dbReference type="InterPro" id="IPR015855">
    <property type="entry name" value="ABC_transpr_MalK-like"/>
</dbReference>
<dbReference type="AlphaFoldDB" id="A0A975TWM4"/>
<evidence type="ECO:0000256" key="1">
    <source>
        <dbReference type="ARBA" id="ARBA00005417"/>
    </source>
</evidence>
<evidence type="ECO:0000256" key="3">
    <source>
        <dbReference type="ARBA" id="ARBA00022475"/>
    </source>
</evidence>
<evidence type="ECO:0000259" key="8">
    <source>
        <dbReference type="PROSITE" id="PS50893"/>
    </source>
</evidence>
<keyword evidence="4" id="KW-0997">Cell inner membrane</keyword>
<organism evidence="9">
    <name type="scientific">Gymnodinialimonas phycosphaerae</name>
    <dbReference type="NCBI Taxonomy" id="2841589"/>
    <lineage>
        <taxon>Bacteria</taxon>
        <taxon>Pseudomonadati</taxon>
        <taxon>Pseudomonadota</taxon>
        <taxon>Alphaproteobacteria</taxon>
        <taxon>Rhodobacterales</taxon>
        <taxon>Paracoccaceae</taxon>
        <taxon>Gymnodinialimonas</taxon>
    </lineage>
</organism>
<keyword evidence="6 9" id="KW-0067">ATP-binding</keyword>
<dbReference type="Gene3D" id="2.40.50.100">
    <property type="match status" value="1"/>
</dbReference>
<evidence type="ECO:0000313" key="10">
    <source>
        <dbReference type="Proteomes" id="UP000693972"/>
    </source>
</evidence>
<dbReference type="Pfam" id="PF00005">
    <property type="entry name" value="ABC_tran"/>
    <property type="match status" value="1"/>
</dbReference>
<dbReference type="SUPFAM" id="SSF52540">
    <property type="entry name" value="P-loop containing nucleoside triphosphate hydrolases"/>
    <property type="match status" value="1"/>
</dbReference>
<dbReference type="PANTHER" id="PTHR43875:SF3">
    <property type="entry name" value="MALTOSE_MALTODEXTRIN IMPORT ATP-BINDING PROTEIN MALK"/>
    <property type="match status" value="1"/>
</dbReference>
<dbReference type="InterPro" id="IPR003593">
    <property type="entry name" value="AAA+_ATPase"/>
</dbReference>
<accession>A0A975TWM4</accession>
<dbReference type="InterPro" id="IPR047641">
    <property type="entry name" value="ABC_transpr_MalK/UgpC-like"/>
</dbReference>
<evidence type="ECO:0000256" key="2">
    <source>
        <dbReference type="ARBA" id="ARBA00022448"/>
    </source>
</evidence>
<dbReference type="EMBL" id="CP078073">
    <property type="protein sequence ID" value="QXL88532.1"/>
    <property type="molecule type" value="Genomic_DNA"/>
</dbReference>
<dbReference type="InterPro" id="IPR003439">
    <property type="entry name" value="ABC_transporter-like_ATP-bd"/>
</dbReference>
<dbReference type="InterPro" id="IPR017871">
    <property type="entry name" value="ABC_transporter-like_CS"/>
</dbReference>
<dbReference type="PANTHER" id="PTHR43875">
    <property type="entry name" value="MALTODEXTRIN IMPORT ATP-BINDING PROTEIN MSMX"/>
    <property type="match status" value="1"/>
</dbReference>
<keyword evidence="10" id="KW-1185">Reference proteome</keyword>
<dbReference type="SUPFAM" id="SSF50331">
    <property type="entry name" value="MOP-like"/>
    <property type="match status" value="1"/>
</dbReference>
<evidence type="ECO:0000256" key="6">
    <source>
        <dbReference type="ARBA" id="ARBA00022840"/>
    </source>
</evidence>
<dbReference type="FunFam" id="3.40.50.300:FF:000042">
    <property type="entry name" value="Maltose/maltodextrin ABC transporter, ATP-binding protein"/>
    <property type="match status" value="1"/>
</dbReference>
<dbReference type="Pfam" id="PF17912">
    <property type="entry name" value="OB_MalK"/>
    <property type="match status" value="1"/>
</dbReference>
<keyword evidence="3" id="KW-1003">Cell membrane</keyword>
<feature type="domain" description="ABC transporter" evidence="8">
    <location>
        <begin position="4"/>
        <end position="236"/>
    </location>
</feature>
<evidence type="ECO:0000256" key="5">
    <source>
        <dbReference type="ARBA" id="ARBA00022741"/>
    </source>
</evidence>
<dbReference type="NCBIfam" id="NF008653">
    <property type="entry name" value="PRK11650.1"/>
    <property type="match status" value="1"/>
</dbReference>
<dbReference type="GO" id="GO:1990060">
    <property type="term" value="C:maltose transport complex"/>
    <property type="evidence" value="ECO:0007669"/>
    <property type="project" value="TreeGrafter"/>
</dbReference>
<dbReference type="Proteomes" id="UP000693972">
    <property type="component" value="Unassembled WGS sequence"/>
</dbReference>
<dbReference type="Gene3D" id="2.40.50.140">
    <property type="entry name" value="Nucleic acid-binding proteins"/>
    <property type="match status" value="1"/>
</dbReference>
<proteinExistence type="inferred from homology"/>
<gene>
    <name evidence="9" type="primary">ugpC</name>
    <name evidence="9" type="ORF">KUL25_03115</name>
</gene>
<dbReference type="GO" id="GO:0005524">
    <property type="term" value="F:ATP binding"/>
    <property type="evidence" value="ECO:0007669"/>
    <property type="project" value="UniProtKB-KW"/>
</dbReference>